<keyword evidence="2" id="KW-1185">Reference proteome</keyword>
<name>A0A3B5YSQ2_WHEAT</name>
<organism evidence="1">
    <name type="scientific">Triticum aestivum</name>
    <name type="common">Wheat</name>
    <dbReference type="NCBI Taxonomy" id="4565"/>
    <lineage>
        <taxon>Eukaryota</taxon>
        <taxon>Viridiplantae</taxon>
        <taxon>Streptophyta</taxon>
        <taxon>Embryophyta</taxon>
        <taxon>Tracheophyta</taxon>
        <taxon>Spermatophyta</taxon>
        <taxon>Magnoliopsida</taxon>
        <taxon>Liliopsida</taxon>
        <taxon>Poales</taxon>
        <taxon>Poaceae</taxon>
        <taxon>BOP clade</taxon>
        <taxon>Pooideae</taxon>
        <taxon>Triticodae</taxon>
        <taxon>Triticeae</taxon>
        <taxon>Triticinae</taxon>
        <taxon>Triticum</taxon>
    </lineage>
</organism>
<reference evidence="1" key="1">
    <citation type="submission" date="2018-08" db="EMBL/GenBank/DDBJ databases">
        <authorList>
            <person name="Rossello M."/>
        </authorList>
    </citation>
    <scope>NUCLEOTIDE SEQUENCE [LARGE SCALE GENOMIC DNA]</scope>
    <source>
        <strain evidence="1">cv. Chinese Spring</strain>
    </source>
</reference>
<dbReference type="EnsemblPlants" id="TraesCS1B02G096500.1">
    <property type="protein sequence ID" value="TraesCS1B02G096500.1"/>
    <property type="gene ID" value="TraesCS1B02G096500"/>
</dbReference>
<dbReference type="AlphaFoldDB" id="A0A3B5YSQ2"/>
<dbReference type="Gramene" id="TraesCS1B02G096500.1">
    <property type="protein sequence ID" value="TraesCS1B02G096500.1"/>
    <property type="gene ID" value="TraesCS1B02G096500"/>
</dbReference>
<protein>
    <recommendedName>
        <fullName evidence="3">TTF-type domain-containing protein</fullName>
    </recommendedName>
</protein>
<reference evidence="1" key="2">
    <citation type="submission" date="2018-10" db="UniProtKB">
        <authorList>
            <consortium name="EnsemblPlants"/>
        </authorList>
    </citation>
    <scope>IDENTIFICATION</scope>
</reference>
<sequence length="162" mass="18657">MDNTNVSDHPSIFNSSVAEFASVDEVPVITVDIYDPSNLGNLDNNSRGILVEKGPKREEENTKYSLDENSRYFSYTHYSRNNCNGEVHDRKWLVISKDAKKCFLCYKLFNSNKCKSALGHKGFCDWKHINERPKGHAASVYHITNINSWNELSTRLRQHETN</sequence>
<evidence type="ECO:0000313" key="2">
    <source>
        <dbReference type="Proteomes" id="UP000019116"/>
    </source>
</evidence>
<evidence type="ECO:0000313" key="1">
    <source>
        <dbReference type="EnsemblPlants" id="TraesCS1B02G096500.1"/>
    </source>
</evidence>
<proteinExistence type="predicted"/>
<dbReference type="Proteomes" id="UP000019116">
    <property type="component" value="Chromosome 1B"/>
</dbReference>
<accession>A0A3B5YSQ2</accession>
<dbReference type="STRING" id="4565.A0A3B5YSQ2"/>
<evidence type="ECO:0008006" key="3">
    <source>
        <dbReference type="Google" id="ProtNLM"/>
    </source>
</evidence>
<dbReference type="Gramene" id="TraesCS1B03G0258600.1">
    <property type="protein sequence ID" value="TraesCS1B03G0258600.1.CDS"/>
    <property type="gene ID" value="TraesCS1B03G0258600"/>
</dbReference>
<dbReference type="OrthoDB" id="693074at2759"/>